<dbReference type="KEGG" id="vab:WPS_07610"/>
<keyword evidence="1" id="KW-0732">Signal</keyword>
<dbReference type="EMBL" id="AP025523">
    <property type="protein sequence ID" value="BDE05485.1"/>
    <property type="molecule type" value="Genomic_DNA"/>
</dbReference>
<dbReference type="AlphaFoldDB" id="A0AAN1XV14"/>
<proteinExistence type="predicted"/>
<evidence type="ECO:0000313" key="2">
    <source>
        <dbReference type="EMBL" id="BDE05485.1"/>
    </source>
</evidence>
<evidence type="ECO:0008006" key="4">
    <source>
        <dbReference type="Google" id="ProtNLM"/>
    </source>
</evidence>
<dbReference type="Proteomes" id="UP001317532">
    <property type="component" value="Chromosome"/>
</dbReference>
<dbReference type="RefSeq" id="WP_317996521.1">
    <property type="nucleotide sequence ID" value="NZ_AP025523.1"/>
</dbReference>
<reference evidence="2 3" key="1">
    <citation type="journal article" date="2022" name="ISME Commun">
        <title>Vulcanimicrobium alpinus gen. nov. sp. nov., the first cultivated representative of the candidate phylum 'Eremiobacterota', is a metabolically versatile aerobic anoxygenic phototroph.</title>
        <authorList>
            <person name="Yabe S."/>
            <person name="Muto K."/>
            <person name="Abe K."/>
            <person name="Yokota A."/>
            <person name="Staudigel H."/>
            <person name="Tebo B.M."/>
        </authorList>
    </citation>
    <scope>NUCLEOTIDE SEQUENCE [LARGE SCALE GENOMIC DNA]</scope>
    <source>
        <strain evidence="2 3">WC8-2</strain>
    </source>
</reference>
<evidence type="ECO:0000256" key="1">
    <source>
        <dbReference type="SAM" id="SignalP"/>
    </source>
</evidence>
<feature type="chain" id="PRO_5042954002" description="Lipoprotein" evidence="1">
    <location>
        <begin position="26"/>
        <end position="348"/>
    </location>
</feature>
<protein>
    <recommendedName>
        <fullName evidence="4">Lipoprotein</fullName>
    </recommendedName>
</protein>
<sequence>MNTIFRLAATAALGALVTACTSNGAAVEPSVTQANLTVNTLQFAVGTANYAGTAALNTVVAYRQPNGNSAVLLDTPTITGPAGFVIPSVASAGVDAGTNHISGSPQATPGTAATPSTFGQSGGAFSYGFAPVNSNNAGAPSYTLYSQPFYTTPQRKFTGGPPLYPNPQDGTYPPNFRGWSQGFTSFAGVPLSIGTYSLSVNVPVVNASGITQTASATLSSAALLPAILAPTVARAGANGATVTFTAAAGTTESIVYIVDSTQGTNFSALTRGSGPQTVTFPDNLGAHGFGIAPTPTFNTGDSLVAYVVGYDYGAYEASPPSNTSAAPSITGLNGQADITVSPSTTFTY</sequence>
<feature type="signal peptide" evidence="1">
    <location>
        <begin position="1"/>
        <end position="25"/>
    </location>
</feature>
<gene>
    <name evidence="2" type="ORF">WPS_07610</name>
</gene>
<organism evidence="2 3">
    <name type="scientific">Vulcanimicrobium alpinum</name>
    <dbReference type="NCBI Taxonomy" id="3016050"/>
    <lineage>
        <taxon>Bacteria</taxon>
        <taxon>Bacillati</taxon>
        <taxon>Vulcanimicrobiota</taxon>
        <taxon>Vulcanimicrobiia</taxon>
        <taxon>Vulcanimicrobiales</taxon>
        <taxon>Vulcanimicrobiaceae</taxon>
        <taxon>Vulcanimicrobium</taxon>
    </lineage>
</organism>
<name>A0AAN1XV14_UNVUL</name>
<dbReference type="PROSITE" id="PS51257">
    <property type="entry name" value="PROKAR_LIPOPROTEIN"/>
    <property type="match status" value="1"/>
</dbReference>
<evidence type="ECO:0000313" key="3">
    <source>
        <dbReference type="Proteomes" id="UP001317532"/>
    </source>
</evidence>
<keyword evidence="3" id="KW-1185">Reference proteome</keyword>
<accession>A0AAN1XV14</accession>